<dbReference type="OrthoDB" id="8937644at2759"/>
<name>A0A3N0XRD3_ANAGA</name>
<dbReference type="Proteomes" id="UP000281406">
    <property type="component" value="Unassembled WGS sequence"/>
</dbReference>
<keyword evidence="2" id="KW-0472">Membrane</keyword>
<evidence type="ECO:0000313" key="4">
    <source>
        <dbReference type="EMBL" id="ROI82019.1"/>
    </source>
</evidence>
<accession>A0A3N0XRD3</accession>
<keyword evidence="5" id="KW-1185">Reference proteome</keyword>
<protein>
    <submittedName>
        <fullName evidence="4">Uncharacterized protein</fullName>
    </submittedName>
</protein>
<gene>
    <name evidence="4" type="ORF">DPX16_22254</name>
</gene>
<dbReference type="EMBL" id="RJVU01067793">
    <property type="protein sequence ID" value="ROI82019.1"/>
    <property type="molecule type" value="Genomic_DNA"/>
</dbReference>
<keyword evidence="2" id="KW-0812">Transmembrane</keyword>
<evidence type="ECO:0000256" key="2">
    <source>
        <dbReference type="SAM" id="Phobius"/>
    </source>
</evidence>
<organism evidence="4 5">
    <name type="scientific">Anabarilius grahami</name>
    <name type="common">Kanglang fish</name>
    <name type="synonym">Barilius grahami</name>
    <dbReference type="NCBI Taxonomy" id="495550"/>
    <lineage>
        <taxon>Eukaryota</taxon>
        <taxon>Metazoa</taxon>
        <taxon>Chordata</taxon>
        <taxon>Craniata</taxon>
        <taxon>Vertebrata</taxon>
        <taxon>Euteleostomi</taxon>
        <taxon>Actinopterygii</taxon>
        <taxon>Neopterygii</taxon>
        <taxon>Teleostei</taxon>
        <taxon>Ostariophysi</taxon>
        <taxon>Cypriniformes</taxon>
        <taxon>Xenocyprididae</taxon>
        <taxon>Xenocypridinae</taxon>
        <taxon>Xenocypridinae incertae sedis</taxon>
        <taxon>Anabarilius</taxon>
    </lineage>
</organism>
<feature type="signal peptide" evidence="3">
    <location>
        <begin position="1"/>
        <end position="21"/>
    </location>
</feature>
<evidence type="ECO:0000256" key="3">
    <source>
        <dbReference type="SAM" id="SignalP"/>
    </source>
</evidence>
<feature type="chain" id="PRO_5017936650" evidence="3">
    <location>
        <begin position="22"/>
        <end position="200"/>
    </location>
</feature>
<dbReference type="AlphaFoldDB" id="A0A3N0XRD3"/>
<comment type="caution">
    <text evidence="4">The sequence shown here is derived from an EMBL/GenBank/DDBJ whole genome shotgun (WGS) entry which is preliminary data.</text>
</comment>
<feature type="region of interest" description="Disordered" evidence="1">
    <location>
        <begin position="120"/>
        <end position="139"/>
    </location>
</feature>
<evidence type="ECO:0000256" key="1">
    <source>
        <dbReference type="SAM" id="MobiDB-lite"/>
    </source>
</evidence>
<sequence length="200" mass="22635">MNALNAVLFIVVWTSIAVCQADDDVCSVSCEDVTGTVGEEVTLTCSVSQKCSECCITLYKFHYPEKHASTICREEFPLDSCEKRNSFTCRYTPTKAMTEKLRFFFQTTCDKKITEFTVNKTETPSPTGEHSESRKEDNTRSNGTVIAAVVGCFFILIIIIMAIIYKGKPNIKHSRLQKWVFLVHRQEQSPQHEINVTDSV</sequence>
<reference evidence="4 5" key="1">
    <citation type="submission" date="2018-10" db="EMBL/GenBank/DDBJ databases">
        <title>Genome assembly for a Yunnan-Guizhou Plateau 3E fish, Anabarilius grahami (Regan), and its evolutionary and genetic applications.</title>
        <authorList>
            <person name="Jiang W."/>
        </authorList>
    </citation>
    <scope>NUCLEOTIDE SEQUENCE [LARGE SCALE GENOMIC DNA]</scope>
    <source>
        <strain evidence="4">AG-KIZ</strain>
        <tissue evidence="4">Muscle</tissue>
    </source>
</reference>
<feature type="transmembrane region" description="Helical" evidence="2">
    <location>
        <begin position="145"/>
        <end position="165"/>
    </location>
</feature>
<proteinExistence type="predicted"/>
<keyword evidence="3" id="KW-0732">Signal</keyword>
<feature type="compositionally biased region" description="Basic and acidic residues" evidence="1">
    <location>
        <begin position="129"/>
        <end position="139"/>
    </location>
</feature>
<evidence type="ECO:0000313" key="5">
    <source>
        <dbReference type="Proteomes" id="UP000281406"/>
    </source>
</evidence>
<keyword evidence="2" id="KW-1133">Transmembrane helix</keyword>